<dbReference type="OrthoDB" id="3541675at2759"/>
<sequence>MAVYCDANATDTVECLLRGILDQQNGYNWDPLTFGVTIFIGFLATALALLAVLQAFLAAGPGRLKASPRAISAWAVNTTTKFDWVDLRPRTTTQVPFIQNIHRLLRKRDFDDLHKSTTTEHPAGWLNILGSVGVTPRNWKACGGELVSLTTDYLPDDVRAAPAKGTVRDIVALAALAGCNHIELVDGWPRATGPKHQLTFREQPSFGTIAVFENLPGDDTYRSNSIPKELITGALGQFNLDGVSYDFKRAKEIIHRIDSWLTRHGGEEIYVELVHIIHDIHKAKVEVRENYWKGVNDKKQRPVRFGSGPSNQDTATRVHRKLSPEEIEELAKELGGIGFDRTRTPRDEGIRDLLVYRGLLLAALCATAPDISCVEGTELGNRIVPLL</sequence>
<keyword evidence="1" id="KW-1133">Transmembrane helix</keyword>
<protein>
    <submittedName>
        <fullName evidence="2">Uncharacterized protein</fullName>
    </submittedName>
</protein>
<proteinExistence type="predicted"/>
<evidence type="ECO:0000313" key="2">
    <source>
        <dbReference type="EMBL" id="KAF1990620.1"/>
    </source>
</evidence>
<evidence type="ECO:0000313" key="3">
    <source>
        <dbReference type="Proteomes" id="UP000800041"/>
    </source>
</evidence>
<keyword evidence="1" id="KW-0472">Membrane</keyword>
<gene>
    <name evidence="2" type="ORF">K402DRAFT_417401</name>
</gene>
<feature type="transmembrane region" description="Helical" evidence="1">
    <location>
        <begin position="34"/>
        <end position="59"/>
    </location>
</feature>
<keyword evidence="1" id="KW-0812">Transmembrane</keyword>
<reference evidence="2" key="1">
    <citation type="journal article" date="2020" name="Stud. Mycol.">
        <title>101 Dothideomycetes genomes: a test case for predicting lifestyles and emergence of pathogens.</title>
        <authorList>
            <person name="Haridas S."/>
            <person name="Albert R."/>
            <person name="Binder M."/>
            <person name="Bloem J."/>
            <person name="Labutti K."/>
            <person name="Salamov A."/>
            <person name="Andreopoulos B."/>
            <person name="Baker S."/>
            <person name="Barry K."/>
            <person name="Bills G."/>
            <person name="Bluhm B."/>
            <person name="Cannon C."/>
            <person name="Castanera R."/>
            <person name="Culley D."/>
            <person name="Daum C."/>
            <person name="Ezra D."/>
            <person name="Gonzalez J."/>
            <person name="Henrissat B."/>
            <person name="Kuo A."/>
            <person name="Liang C."/>
            <person name="Lipzen A."/>
            <person name="Lutzoni F."/>
            <person name="Magnuson J."/>
            <person name="Mondo S."/>
            <person name="Nolan M."/>
            <person name="Ohm R."/>
            <person name="Pangilinan J."/>
            <person name="Park H.-J."/>
            <person name="Ramirez L."/>
            <person name="Alfaro M."/>
            <person name="Sun H."/>
            <person name="Tritt A."/>
            <person name="Yoshinaga Y."/>
            <person name="Zwiers L.-H."/>
            <person name="Turgeon B."/>
            <person name="Goodwin S."/>
            <person name="Spatafora J."/>
            <person name="Crous P."/>
            <person name="Grigoriev I."/>
        </authorList>
    </citation>
    <scope>NUCLEOTIDE SEQUENCE</scope>
    <source>
        <strain evidence="2">CBS 113979</strain>
    </source>
</reference>
<name>A0A6G1HC68_9PEZI</name>
<keyword evidence="3" id="KW-1185">Reference proteome</keyword>
<dbReference type="AlphaFoldDB" id="A0A6G1HC68"/>
<evidence type="ECO:0000256" key="1">
    <source>
        <dbReference type="SAM" id="Phobius"/>
    </source>
</evidence>
<dbReference type="Proteomes" id="UP000800041">
    <property type="component" value="Unassembled WGS sequence"/>
</dbReference>
<organism evidence="2 3">
    <name type="scientific">Aulographum hederae CBS 113979</name>
    <dbReference type="NCBI Taxonomy" id="1176131"/>
    <lineage>
        <taxon>Eukaryota</taxon>
        <taxon>Fungi</taxon>
        <taxon>Dikarya</taxon>
        <taxon>Ascomycota</taxon>
        <taxon>Pezizomycotina</taxon>
        <taxon>Dothideomycetes</taxon>
        <taxon>Pleosporomycetidae</taxon>
        <taxon>Aulographales</taxon>
        <taxon>Aulographaceae</taxon>
    </lineage>
</organism>
<dbReference type="EMBL" id="ML977141">
    <property type="protein sequence ID" value="KAF1990620.1"/>
    <property type="molecule type" value="Genomic_DNA"/>
</dbReference>
<accession>A0A6G1HC68</accession>